<keyword evidence="2" id="KW-1185">Reference proteome</keyword>
<accession>A0AAV8TVB1</accession>
<organism evidence="1 2">
    <name type="scientific">Erythroxylum novogranatense</name>
    <dbReference type="NCBI Taxonomy" id="1862640"/>
    <lineage>
        <taxon>Eukaryota</taxon>
        <taxon>Viridiplantae</taxon>
        <taxon>Streptophyta</taxon>
        <taxon>Embryophyta</taxon>
        <taxon>Tracheophyta</taxon>
        <taxon>Spermatophyta</taxon>
        <taxon>Magnoliopsida</taxon>
        <taxon>eudicotyledons</taxon>
        <taxon>Gunneridae</taxon>
        <taxon>Pentapetalae</taxon>
        <taxon>rosids</taxon>
        <taxon>fabids</taxon>
        <taxon>Malpighiales</taxon>
        <taxon>Erythroxylaceae</taxon>
        <taxon>Erythroxylum</taxon>
    </lineage>
</organism>
<protein>
    <submittedName>
        <fullName evidence="1">Uncharacterized protein</fullName>
    </submittedName>
</protein>
<evidence type="ECO:0000313" key="2">
    <source>
        <dbReference type="Proteomes" id="UP001159364"/>
    </source>
</evidence>
<evidence type="ECO:0000313" key="1">
    <source>
        <dbReference type="EMBL" id="KAJ8770922.1"/>
    </source>
</evidence>
<sequence length="72" mass="8875">MPTVLDNKNRKQSFLIRNKFYADVYDPLDDKLSIRRDRSKLRRRKRNVRPYVHRWVSCVKELRFSMLCTVFV</sequence>
<dbReference type="AlphaFoldDB" id="A0AAV8TVB1"/>
<dbReference type="EMBL" id="JAIWQS010000003">
    <property type="protein sequence ID" value="KAJ8770922.1"/>
    <property type="molecule type" value="Genomic_DNA"/>
</dbReference>
<comment type="caution">
    <text evidence="1">The sequence shown here is derived from an EMBL/GenBank/DDBJ whole genome shotgun (WGS) entry which is preliminary data.</text>
</comment>
<dbReference type="Proteomes" id="UP001159364">
    <property type="component" value="Linkage Group LG03"/>
</dbReference>
<gene>
    <name evidence="1" type="ORF">K2173_022094</name>
</gene>
<reference evidence="1 2" key="1">
    <citation type="submission" date="2021-09" db="EMBL/GenBank/DDBJ databases">
        <title>Genomic insights and catalytic innovation underlie evolution of tropane alkaloids biosynthesis.</title>
        <authorList>
            <person name="Wang Y.-J."/>
            <person name="Tian T."/>
            <person name="Huang J.-P."/>
            <person name="Huang S.-X."/>
        </authorList>
    </citation>
    <scope>NUCLEOTIDE SEQUENCE [LARGE SCALE GENOMIC DNA]</scope>
    <source>
        <strain evidence="1">KIB-2018</strain>
        <tissue evidence="1">Leaf</tissue>
    </source>
</reference>
<proteinExistence type="predicted"/>
<name>A0AAV8TVB1_9ROSI</name>